<dbReference type="Pfam" id="PF19044">
    <property type="entry name" value="P-loop_TraG"/>
    <property type="match status" value="1"/>
</dbReference>
<evidence type="ECO:0000256" key="2">
    <source>
        <dbReference type="ARBA" id="ARBA00022741"/>
    </source>
</evidence>
<proteinExistence type="inferred from homology"/>
<reference evidence="5 6" key="1">
    <citation type="submission" date="2020-04" db="EMBL/GenBank/DDBJ databases">
        <title>Pseudomonas crami sp. nov., a novel proteolytic bacterial species isolated from cream.</title>
        <authorList>
            <person name="Hofmann K."/>
            <person name="Woller A."/>
            <person name="Huptas C."/>
            <person name="Wenning M."/>
            <person name="Scherer S."/>
            <person name="Doll E.V."/>
        </authorList>
    </citation>
    <scope>NUCLEOTIDE SEQUENCE [LARGE SCALE GENOMIC DNA]</scope>
    <source>
        <strain evidence="5 6">WS 5096</strain>
    </source>
</reference>
<dbReference type="Proteomes" id="UP000534677">
    <property type="component" value="Unassembled WGS sequence"/>
</dbReference>
<keyword evidence="3" id="KW-0067">ATP-binding</keyword>
<dbReference type="EMBL" id="JAAXCZ010000026">
    <property type="protein sequence ID" value="MBC2385353.1"/>
    <property type="molecule type" value="Genomic_DNA"/>
</dbReference>
<keyword evidence="2" id="KW-0547">Nucleotide-binding</keyword>
<dbReference type="InterPro" id="IPR018145">
    <property type="entry name" value="CagE_TrbE_VirB_cntrl_dom"/>
</dbReference>
<organism evidence="5 6">
    <name type="scientific">Pseudomonas cremoris</name>
    <dbReference type="NCBI Taxonomy" id="2724178"/>
    <lineage>
        <taxon>Bacteria</taxon>
        <taxon>Pseudomonadati</taxon>
        <taxon>Pseudomonadota</taxon>
        <taxon>Gammaproteobacteria</taxon>
        <taxon>Pseudomonadales</taxon>
        <taxon>Pseudomonadaceae</taxon>
        <taxon>Pseudomonas</taxon>
    </lineage>
</organism>
<feature type="domain" description="AAA+ ATPase" evidence="4">
    <location>
        <begin position="465"/>
        <end position="716"/>
    </location>
</feature>
<dbReference type="PANTHER" id="PTHR30121">
    <property type="entry name" value="UNCHARACTERIZED PROTEIN YJGR-RELATED"/>
    <property type="match status" value="1"/>
</dbReference>
<keyword evidence="6" id="KW-1185">Reference proteome</keyword>
<dbReference type="InterPro" id="IPR043964">
    <property type="entry name" value="P-loop_TraG"/>
</dbReference>
<accession>A0ABR6THA9</accession>
<dbReference type="CDD" id="cd00267">
    <property type="entry name" value="ABC_ATPase"/>
    <property type="match status" value="1"/>
</dbReference>
<evidence type="ECO:0000256" key="3">
    <source>
        <dbReference type="ARBA" id="ARBA00022840"/>
    </source>
</evidence>
<dbReference type="SUPFAM" id="SSF52540">
    <property type="entry name" value="P-loop containing nucleoside triphosphate hydrolases"/>
    <property type="match status" value="1"/>
</dbReference>
<evidence type="ECO:0000256" key="1">
    <source>
        <dbReference type="ARBA" id="ARBA00006512"/>
    </source>
</evidence>
<dbReference type="InterPro" id="IPR027417">
    <property type="entry name" value="P-loop_NTPase"/>
</dbReference>
<dbReference type="Gene3D" id="3.40.50.300">
    <property type="entry name" value="P-loop containing nucleotide triphosphate hydrolases"/>
    <property type="match status" value="2"/>
</dbReference>
<sequence length="822" mass="91977">MSVFSSGLRNTKAHRSDAAGLSDLLQYAAEPINGVVTLKHGAYLAAWVYRGDDNASSTDLQRGSVSAIINRELSKLGSGWMIHVDAVRRDAPGYSEPGDSYFPDEVTRAIDEERRRTFQRIGNLYQGAFILTITYQPPLAVETKFVDMMFDDDGEKLDDQARYDRQTKDFLDRIKTLEGNLSTVLKMDRLYGHRVEDEEGNVVVEDDLLSFLQYCITGLTHPVILPDCGMYLDSVLGGQELWTGVVPKIGRNFIQTVAIMGFPSTSTPGMLTALGELACEYRWSTRFIFMDPHEAQSQFDKFRRKWKQKVRGFMDAMLNTNKSDPNEDAQNMVKDANSAKAEISQQIVSYGYYTSVVVLMGENRSIVEDNAKTLAKTITSLGFPARVETLNTVEAWLGSLPGHGVENIRRPLINTMNLADLLPTSSVWTGSEVAPCPFYKPNSPALMQCATTGNSPFWLNLHVRDLGHSMIFGPTGSGKSTLLAAIVAQFRRYAGASIFAFDKGHSLYTLCKAAKGQHFAVGGDNDNTAYCPLADLSTQEDIAWAAKWLDDCLALQGVITVPGQRLEIVRALKDMDKNGSKTMTDFCSTVQDVVMREALQTYTIDGPVGHLLDAKEDRLKLSQFTVFELEDLMPLGDKYVLPVLQYLFRRIEKSLKGQPAMIVLDEAWLMLKHPVFAPKIVNWLKELRKKNCLVIMATQSLSDAVNSGIFDVIKESCPTKIYLPNWEAKDEETAETYKKMGLNPRQIDIVARAIPKRQYYYVSEQGRRLFDLALGPLALAFTAVSDPKSVAHIKHLEKTHKDEWVDHWLAEKRLRLSDYAGA</sequence>
<dbReference type="PANTHER" id="PTHR30121:SF12">
    <property type="entry name" value="TYPE IV SECRETION SYSTEM PROTEIN CAGE"/>
    <property type="match status" value="1"/>
</dbReference>
<dbReference type="InterPro" id="IPR003593">
    <property type="entry name" value="AAA+_ATPase"/>
</dbReference>
<dbReference type="InterPro" id="IPR051162">
    <property type="entry name" value="T4SS_component"/>
</dbReference>
<protein>
    <submittedName>
        <fullName evidence="5">Conjugal transfer protein TrbE</fullName>
    </submittedName>
</protein>
<gene>
    <name evidence="5" type="ORF">HF209_30835</name>
</gene>
<dbReference type="Pfam" id="PF03135">
    <property type="entry name" value="CagE_TrbE_VirB"/>
    <property type="match status" value="1"/>
</dbReference>
<dbReference type="SMART" id="SM00382">
    <property type="entry name" value="AAA"/>
    <property type="match status" value="1"/>
</dbReference>
<evidence type="ECO:0000313" key="6">
    <source>
        <dbReference type="Proteomes" id="UP000534677"/>
    </source>
</evidence>
<evidence type="ECO:0000259" key="4">
    <source>
        <dbReference type="SMART" id="SM00382"/>
    </source>
</evidence>
<dbReference type="RefSeq" id="WP_185710803.1">
    <property type="nucleotide sequence ID" value="NZ_JAAXCZ010000026.1"/>
</dbReference>
<dbReference type="CDD" id="cd01127">
    <property type="entry name" value="TrwB_TraG_TraD_VirD4"/>
    <property type="match status" value="1"/>
</dbReference>
<name>A0ABR6THA9_9PSED</name>
<dbReference type="NCBIfam" id="NF010404">
    <property type="entry name" value="PRK13830.1"/>
    <property type="match status" value="1"/>
</dbReference>
<evidence type="ECO:0000313" key="5">
    <source>
        <dbReference type="EMBL" id="MBC2385353.1"/>
    </source>
</evidence>
<comment type="similarity">
    <text evidence="1">Belongs to the TrbE/VirB4 family.</text>
</comment>
<comment type="caution">
    <text evidence="5">The sequence shown here is derived from an EMBL/GenBank/DDBJ whole genome shotgun (WGS) entry which is preliminary data.</text>
</comment>